<keyword evidence="1" id="KW-0732">Signal</keyword>
<dbReference type="EMBL" id="QBML01000007">
    <property type="protein sequence ID" value="PZO42400.1"/>
    <property type="molecule type" value="Genomic_DNA"/>
</dbReference>
<dbReference type="Proteomes" id="UP000249467">
    <property type="component" value="Unassembled WGS sequence"/>
</dbReference>
<evidence type="ECO:0000256" key="1">
    <source>
        <dbReference type="SAM" id="SignalP"/>
    </source>
</evidence>
<organism evidence="2 3">
    <name type="scientific">Pseudanabaena frigida</name>
    <dbReference type="NCBI Taxonomy" id="945775"/>
    <lineage>
        <taxon>Bacteria</taxon>
        <taxon>Bacillati</taxon>
        <taxon>Cyanobacteriota</taxon>
        <taxon>Cyanophyceae</taxon>
        <taxon>Pseudanabaenales</taxon>
        <taxon>Pseudanabaenaceae</taxon>
        <taxon>Pseudanabaena</taxon>
    </lineage>
</organism>
<feature type="signal peptide" evidence="1">
    <location>
        <begin position="1"/>
        <end position="29"/>
    </location>
</feature>
<sequence>MNLRKAPLKFVSATVLSLITGLMSESASANHLDFTLYNESDKPIYSLYISSARSPNWGSNVLGRDFLDVREFTQITFPGQSNRSPCMYDIKARLSDGSTRQGRFNLCQTRSVTVR</sequence>
<gene>
    <name evidence="2" type="ORF">DCF19_07370</name>
</gene>
<reference evidence="2 3" key="1">
    <citation type="submission" date="2018-04" db="EMBL/GenBank/DDBJ databases">
        <authorList>
            <person name="Go L.Y."/>
            <person name="Mitchell J.A."/>
        </authorList>
    </citation>
    <scope>NUCLEOTIDE SEQUENCE [LARGE SCALE GENOMIC DNA]</scope>
    <source>
        <strain evidence="2">ULC066bin1</strain>
    </source>
</reference>
<protein>
    <submittedName>
        <fullName evidence="2">Uncharacterized protein</fullName>
    </submittedName>
</protein>
<reference evidence="2 3" key="2">
    <citation type="submission" date="2018-06" db="EMBL/GenBank/DDBJ databases">
        <title>Metagenomic assembly of (sub)arctic Cyanobacteria and their associated microbiome from non-axenic cultures.</title>
        <authorList>
            <person name="Baurain D."/>
        </authorList>
    </citation>
    <scope>NUCLEOTIDE SEQUENCE [LARGE SCALE GENOMIC DNA]</scope>
    <source>
        <strain evidence="2">ULC066bin1</strain>
    </source>
</reference>
<comment type="caution">
    <text evidence="2">The sequence shown here is derived from an EMBL/GenBank/DDBJ whole genome shotgun (WGS) entry which is preliminary data.</text>
</comment>
<dbReference type="AlphaFoldDB" id="A0A2W4WCZ7"/>
<feature type="chain" id="PRO_5016013041" evidence="1">
    <location>
        <begin position="30"/>
        <end position="115"/>
    </location>
</feature>
<evidence type="ECO:0000313" key="3">
    <source>
        <dbReference type="Proteomes" id="UP000249467"/>
    </source>
</evidence>
<proteinExistence type="predicted"/>
<evidence type="ECO:0000313" key="2">
    <source>
        <dbReference type="EMBL" id="PZO42400.1"/>
    </source>
</evidence>
<accession>A0A2W4WCZ7</accession>
<name>A0A2W4WCZ7_9CYAN</name>